<reference evidence="3" key="2">
    <citation type="submission" date="2023-07" db="EMBL/GenBank/DDBJ databases">
        <title>Duganella aceri sp. nov., isolated from tree sap.</title>
        <authorList>
            <person name="Kim I.S."/>
        </authorList>
    </citation>
    <scope>NUCLEOTIDE SEQUENCE [LARGE SCALE GENOMIC DNA]</scope>
    <source>
        <strain evidence="3">SAP-35</strain>
    </source>
</reference>
<evidence type="ECO:0000313" key="3">
    <source>
        <dbReference type="Proteomes" id="UP000666369"/>
    </source>
</evidence>
<evidence type="ECO:0000259" key="1">
    <source>
        <dbReference type="Pfam" id="PF15919"/>
    </source>
</evidence>
<dbReference type="EMBL" id="JAADJT010000014">
    <property type="protein sequence ID" value="NGZ87651.1"/>
    <property type="molecule type" value="Genomic_DNA"/>
</dbReference>
<organism evidence="2 3">
    <name type="scientific">Duganella aceris</name>
    <dbReference type="NCBI Taxonomy" id="2703883"/>
    <lineage>
        <taxon>Bacteria</taxon>
        <taxon>Pseudomonadati</taxon>
        <taxon>Pseudomonadota</taxon>
        <taxon>Betaproteobacteria</taxon>
        <taxon>Burkholderiales</taxon>
        <taxon>Oxalobacteraceae</taxon>
        <taxon>Telluria group</taxon>
        <taxon>Duganella</taxon>
    </lineage>
</organism>
<evidence type="ECO:0000313" key="2">
    <source>
        <dbReference type="EMBL" id="NGZ87651.1"/>
    </source>
</evidence>
<reference evidence="2 3" key="1">
    <citation type="submission" date="2020-01" db="EMBL/GenBank/DDBJ databases">
        <authorList>
            <person name="Lee S.D."/>
        </authorList>
    </citation>
    <scope>NUCLEOTIDE SEQUENCE [LARGE SCALE GENOMIC DNA]</scope>
    <source>
        <strain evidence="2 3">SAP-35</strain>
    </source>
</reference>
<dbReference type="RefSeq" id="WP_166107784.1">
    <property type="nucleotide sequence ID" value="NZ_JAADJT010000014.1"/>
</dbReference>
<dbReference type="Gene3D" id="3.30.160.250">
    <property type="match status" value="1"/>
</dbReference>
<feature type="domain" description="HicB-like antitoxin of toxin-antitoxin system" evidence="1">
    <location>
        <begin position="3"/>
        <end position="66"/>
    </location>
</feature>
<dbReference type="Proteomes" id="UP000666369">
    <property type="component" value="Unassembled WGS sequence"/>
</dbReference>
<dbReference type="Pfam" id="PF15919">
    <property type="entry name" value="HicB_lk_antitox"/>
    <property type="match status" value="1"/>
</dbReference>
<sequence length="88" mass="9749">MQYPAKFEADIEAGGYVVTFRDIPEAITQGDDDVEAMMMAEDALISSMDFYIESKRPVPLPSPIEEGERMVRLPADVAARILLLNEAS</sequence>
<protein>
    <recommendedName>
        <fullName evidence="1">HicB-like antitoxin of toxin-antitoxin system domain-containing protein</fullName>
    </recommendedName>
</protein>
<dbReference type="InterPro" id="IPR035069">
    <property type="entry name" value="TTHA1013/TTHA0281-like"/>
</dbReference>
<gene>
    <name evidence="2" type="ORF">GW587_25755</name>
</gene>
<dbReference type="InterPro" id="IPR031807">
    <property type="entry name" value="HicB-like"/>
</dbReference>
<keyword evidence="3" id="KW-1185">Reference proteome</keyword>
<name>A0ABX0FSL9_9BURK</name>
<accession>A0ABX0FSL9</accession>
<comment type="caution">
    <text evidence="2">The sequence shown here is derived from an EMBL/GenBank/DDBJ whole genome shotgun (WGS) entry which is preliminary data.</text>
</comment>
<dbReference type="SUPFAM" id="SSF143100">
    <property type="entry name" value="TTHA1013/TTHA0281-like"/>
    <property type="match status" value="1"/>
</dbReference>
<proteinExistence type="predicted"/>